<evidence type="ECO:0000256" key="2">
    <source>
        <dbReference type="SAM" id="Phobius"/>
    </source>
</evidence>
<feature type="transmembrane region" description="Helical" evidence="2">
    <location>
        <begin position="50"/>
        <end position="71"/>
    </location>
</feature>
<name>A0ABU2RCZ5_9ACTN</name>
<dbReference type="Proteomes" id="UP001183610">
    <property type="component" value="Unassembled WGS sequence"/>
</dbReference>
<evidence type="ECO:0000313" key="4">
    <source>
        <dbReference type="Proteomes" id="UP001183610"/>
    </source>
</evidence>
<organism evidence="3 4">
    <name type="scientific">Streptomyces evansiae</name>
    <dbReference type="NCBI Taxonomy" id="3075535"/>
    <lineage>
        <taxon>Bacteria</taxon>
        <taxon>Bacillati</taxon>
        <taxon>Actinomycetota</taxon>
        <taxon>Actinomycetes</taxon>
        <taxon>Kitasatosporales</taxon>
        <taxon>Streptomycetaceae</taxon>
        <taxon>Streptomyces</taxon>
    </lineage>
</organism>
<feature type="region of interest" description="Disordered" evidence="1">
    <location>
        <begin position="16"/>
        <end position="40"/>
    </location>
</feature>
<keyword evidence="2" id="KW-0812">Transmembrane</keyword>
<protein>
    <submittedName>
        <fullName evidence="3">Imm21 family immunity protein</fullName>
    </submittedName>
</protein>
<keyword evidence="2" id="KW-1133">Transmembrane helix</keyword>
<dbReference type="EMBL" id="JAVRET010000115">
    <property type="protein sequence ID" value="MDT0413160.1"/>
    <property type="molecule type" value="Genomic_DNA"/>
</dbReference>
<accession>A0ABU2RCZ5</accession>
<evidence type="ECO:0000313" key="3">
    <source>
        <dbReference type="EMBL" id="MDT0413160.1"/>
    </source>
</evidence>
<dbReference type="Pfam" id="PF15589">
    <property type="entry name" value="Imm21"/>
    <property type="match status" value="1"/>
</dbReference>
<reference evidence="4" key="1">
    <citation type="submission" date="2023-07" db="EMBL/GenBank/DDBJ databases">
        <title>30 novel species of actinomycetes from the DSMZ collection.</title>
        <authorList>
            <person name="Nouioui I."/>
        </authorList>
    </citation>
    <scope>NUCLEOTIDE SEQUENCE [LARGE SCALE GENOMIC DNA]</scope>
    <source>
        <strain evidence="4">DSM 41979</strain>
    </source>
</reference>
<comment type="caution">
    <text evidence="3">The sequence shown here is derived from an EMBL/GenBank/DDBJ whole genome shotgun (WGS) entry which is preliminary data.</text>
</comment>
<gene>
    <name evidence="3" type="ORF">RM698_29465</name>
</gene>
<feature type="compositionally biased region" description="Gly residues" evidence="1">
    <location>
        <begin position="20"/>
        <end position="35"/>
    </location>
</feature>
<dbReference type="RefSeq" id="WP_010263697.1">
    <property type="nucleotide sequence ID" value="NZ_JAVRET010000115.1"/>
</dbReference>
<dbReference type="InterPro" id="IPR028961">
    <property type="entry name" value="Imm21"/>
</dbReference>
<keyword evidence="2" id="KW-0472">Membrane</keyword>
<sequence>MWGASLSGPPVVVPLSAVNGWGGRSGKARSSGGGAEGRDDYDRAREVEGWAGASGTGTAIALVLVLVLVLADEPAMTCLVPEQLFFVR</sequence>
<keyword evidence="4" id="KW-1185">Reference proteome</keyword>
<proteinExistence type="predicted"/>
<evidence type="ECO:0000256" key="1">
    <source>
        <dbReference type="SAM" id="MobiDB-lite"/>
    </source>
</evidence>